<organism evidence="2 3">
    <name type="scientific">Mycobacterium botniense</name>
    <dbReference type="NCBI Taxonomy" id="84962"/>
    <lineage>
        <taxon>Bacteria</taxon>
        <taxon>Bacillati</taxon>
        <taxon>Actinomycetota</taxon>
        <taxon>Actinomycetes</taxon>
        <taxon>Mycobacteriales</taxon>
        <taxon>Mycobacteriaceae</taxon>
        <taxon>Mycobacterium</taxon>
    </lineage>
</organism>
<accession>A0A7I9XXY0</accession>
<name>A0A7I9XXY0_9MYCO</name>
<evidence type="ECO:0000256" key="1">
    <source>
        <dbReference type="SAM" id="MobiDB-lite"/>
    </source>
</evidence>
<sequence length="84" mass="9176">MLQRVTAKLRAESQGAPLGETSQSAAEAPRRGGGRVLLGDDRAEPAGDWRENGFGDLGGLEYRPRAAQRAERVDDAMHDAWMLR</sequence>
<evidence type="ECO:0000313" key="3">
    <source>
        <dbReference type="Proteomes" id="UP000465361"/>
    </source>
</evidence>
<dbReference type="EMBL" id="BLKW01000002">
    <property type="protein sequence ID" value="GFG74652.1"/>
    <property type="molecule type" value="Genomic_DNA"/>
</dbReference>
<reference evidence="2 3" key="1">
    <citation type="journal article" date="2019" name="Emerg. Microbes Infect.">
        <title>Comprehensive subspecies identification of 175 nontuberculous mycobacteria species based on 7547 genomic profiles.</title>
        <authorList>
            <person name="Matsumoto Y."/>
            <person name="Kinjo T."/>
            <person name="Motooka D."/>
            <person name="Nabeya D."/>
            <person name="Jung N."/>
            <person name="Uechi K."/>
            <person name="Horii T."/>
            <person name="Iida T."/>
            <person name="Fujita J."/>
            <person name="Nakamura S."/>
        </authorList>
    </citation>
    <scope>NUCLEOTIDE SEQUENCE [LARGE SCALE GENOMIC DNA]</scope>
    <source>
        <strain evidence="2 3">JCM 17322</strain>
    </source>
</reference>
<dbReference type="AlphaFoldDB" id="A0A7I9XXY0"/>
<comment type="caution">
    <text evidence="2">The sequence shown here is derived from an EMBL/GenBank/DDBJ whole genome shotgun (WGS) entry which is preliminary data.</text>
</comment>
<feature type="region of interest" description="Disordered" evidence="1">
    <location>
        <begin position="1"/>
        <end position="58"/>
    </location>
</feature>
<dbReference type="RefSeq" id="WP_163756461.1">
    <property type="nucleotide sequence ID" value="NZ_BLKW01000002.1"/>
</dbReference>
<feature type="compositionally biased region" description="Basic and acidic residues" evidence="1">
    <location>
        <begin position="38"/>
        <end position="53"/>
    </location>
</feature>
<gene>
    <name evidence="2" type="ORF">MBOT_20170</name>
</gene>
<protein>
    <submittedName>
        <fullName evidence="2">Uncharacterized protein</fullName>
    </submittedName>
</protein>
<proteinExistence type="predicted"/>
<dbReference type="Proteomes" id="UP000465361">
    <property type="component" value="Unassembled WGS sequence"/>
</dbReference>
<evidence type="ECO:0000313" key="2">
    <source>
        <dbReference type="EMBL" id="GFG74652.1"/>
    </source>
</evidence>
<keyword evidence="3" id="KW-1185">Reference proteome</keyword>